<feature type="compositionally biased region" description="Basic and acidic residues" evidence="1">
    <location>
        <begin position="822"/>
        <end position="833"/>
    </location>
</feature>
<organism evidence="2 3">
    <name type="scientific">Orbilia ellipsospora</name>
    <dbReference type="NCBI Taxonomy" id="2528407"/>
    <lineage>
        <taxon>Eukaryota</taxon>
        <taxon>Fungi</taxon>
        <taxon>Dikarya</taxon>
        <taxon>Ascomycota</taxon>
        <taxon>Pezizomycotina</taxon>
        <taxon>Orbiliomycetes</taxon>
        <taxon>Orbiliales</taxon>
        <taxon>Orbiliaceae</taxon>
        <taxon>Orbilia</taxon>
    </lineage>
</organism>
<sequence length="868" mass="96397">MSNPREQSPQSFLGARNGTPSPSASSNSDYICYSSQQSAPSTPVRRVDPAAFRIQTPLEHYYSRMSQADDTFQGQSSLLVRALDLDALNIQLIDQDGSVITPPAVIDADLDLQIEECGPDPQLGNYAYFAQIGGNRATYKASNIISGQNKVLQNIEFFEANPQLKPLENVVATNSDKPHRHPGEVEYAGSTTMVTRASKGSNNRDETFGDECHVLSKAYAEIGALSEDRFTDAEAPLQDDADETLYNSFLVNDESSNSDDLDQITFEKVFAKQFSTASATPREENANILQRALAPLILPIFFSSLQGNPENIVKLPTISRDKIEIACEVEGLPDLTPIIDFLIHGENWPASRTWGIEELSRWERRCTQARSETRVTTFDTAELANRSGGKMIETLDLAVHVSSDSASDLAAPNIEDTTISQSGSHDAATTLEAREALTLCSASLLQITVLRQWCLDLAVTERIRQLGGRIVWLPRELRWSHLDEVDPLYKLLGDELAYEVVEADLQQLSGASSTHLNPTIDSGKNPVAVNPQDNIPILVPTSSSEVSDMVVGVSQTHGPGITILPNGTKVYTVGAGTVLPGPDSVSRPGVVRVALGASPVLRGRKRKRVKKTEDDNKKAASVAEKQPWVDGQPTGESTPHAEFSLVSKPPQGYPWETFAEEEYGRASFLQKHLPVFNTAYAEVVLRSWESEWTDVIHHAKFLVGLPMEIDPEGSAQRLTRFAQPMCKRIGERLGGEYYDRLVDIPKKEIYGHIYFKMCLDLRRRLAEEYRVEEDARLRAKAYAVHCTNVQSTKRKMPKAEEGAEKVEGSAKRQKPKTSPRRYGNDGKIVRQRDGRYFGRAENRRTMAAFYNDEGKLRIQRELAFLERK</sequence>
<feature type="region of interest" description="Disordered" evidence="1">
    <location>
        <begin position="602"/>
        <end position="646"/>
    </location>
</feature>
<gene>
    <name evidence="2" type="ORF">TWF694_000232</name>
</gene>
<accession>A0AAV9XPR1</accession>
<dbReference type="EMBL" id="JAVHJO010000001">
    <property type="protein sequence ID" value="KAK6543486.1"/>
    <property type="molecule type" value="Genomic_DNA"/>
</dbReference>
<dbReference type="Proteomes" id="UP001365542">
    <property type="component" value="Unassembled WGS sequence"/>
</dbReference>
<keyword evidence="3" id="KW-1185">Reference proteome</keyword>
<evidence type="ECO:0000313" key="2">
    <source>
        <dbReference type="EMBL" id="KAK6543486.1"/>
    </source>
</evidence>
<reference evidence="2 3" key="1">
    <citation type="submission" date="2019-10" db="EMBL/GenBank/DDBJ databases">
        <authorList>
            <person name="Palmer J.M."/>
        </authorList>
    </citation>
    <scope>NUCLEOTIDE SEQUENCE [LARGE SCALE GENOMIC DNA]</scope>
    <source>
        <strain evidence="2 3">TWF694</strain>
    </source>
</reference>
<comment type="caution">
    <text evidence="2">The sequence shown here is derived from an EMBL/GenBank/DDBJ whole genome shotgun (WGS) entry which is preliminary data.</text>
</comment>
<feature type="compositionally biased region" description="Polar residues" evidence="1">
    <location>
        <begin position="1"/>
        <end position="11"/>
    </location>
</feature>
<feature type="region of interest" description="Disordered" evidence="1">
    <location>
        <begin position="793"/>
        <end position="833"/>
    </location>
</feature>
<evidence type="ECO:0000256" key="1">
    <source>
        <dbReference type="SAM" id="MobiDB-lite"/>
    </source>
</evidence>
<proteinExistence type="predicted"/>
<feature type="region of interest" description="Disordered" evidence="1">
    <location>
        <begin position="1"/>
        <end position="46"/>
    </location>
</feature>
<evidence type="ECO:0000313" key="3">
    <source>
        <dbReference type="Proteomes" id="UP001365542"/>
    </source>
</evidence>
<protein>
    <submittedName>
        <fullName evidence="2">Uncharacterized protein</fullName>
    </submittedName>
</protein>
<feature type="compositionally biased region" description="Basic and acidic residues" evidence="1">
    <location>
        <begin position="797"/>
        <end position="810"/>
    </location>
</feature>
<name>A0AAV9XPR1_9PEZI</name>
<feature type="compositionally biased region" description="Polar residues" evidence="1">
    <location>
        <begin position="18"/>
        <end position="41"/>
    </location>
</feature>
<dbReference type="AlphaFoldDB" id="A0AAV9XPR1"/>